<evidence type="ECO:0000313" key="3">
    <source>
        <dbReference type="Proteomes" id="UP000236340"/>
    </source>
</evidence>
<evidence type="ECO:0000313" key="2">
    <source>
        <dbReference type="EMBL" id="PNU18822.1"/>
    </source>
</evidence>
<accession>A0A2K2H675</accession>
<comment type="caution">
    <text evidence="2">The sequence shown here is derived from an EMBL/GenBank/DDBJ whole genome shotgun (WGS) entry which is preliminary data.</text>
</comment>
<dbReference type="RefSeq" id="WP_103116673.1">
    <property type="nucleotide sequence ID" value="NZ_PPFX01000049.1"/>
</dbReference>
<dbReference type="EMBL" id="PPFX01000049">
    <property type="protein sequence ID" value="PNU18822.1"/>
    <property type="molecule type" value="Genomic_DNA"/>
</dbReference>
<organism evidence="2 3">
    <name type="scientific">Geothermobacter hydrogeniphilus</name>
    <dbReference type="NCBI Taxonomy" id="1969733"/>
    <lineage>
        <taxon>Bacteria</taxon>
        <taxon>Pseudomonadati</taxon>
        <taxon>Thermodesulfobacteriota</taxon>
        <taxon>Desulfuromonadia</taxon>
        <taxon>Desulfuromonadales</taxon>
        <taxon>Geothermobacteraceae</taxon>
        <taxon>Geothermobacter</taxon>
    </lineage>
</organism>
<proteinExistence type="predicted"/>
<evidence type="ECO:0000256" key="1">
    <source>
        <dbReference type="SAM" id="Phobius"/>
    </source>
</evidence>
<keyword evidence="1" id="KW-0812">Transmembrane</keyword>
<gene>
    <name evidence="2" type="ORF">C2E25_15730</name>
</gene>
<dbReference type="AlphaFoldDB" id="A0A2K2H675"/>
<keyword evidence="1" id="KW-0472">Membrane</keyword>
<name>A0A2K2H675_9BACT</name>
<sequence length="76" mass="8407">MKFLLNIPLPLLLIATILIGLAPFSPEPHLVEKLRMLFAGNLSRPIDIFDLGLHGAPLVLLLLRGVAVWRTRTGKD</sequence>
<dbReference type="Proteomes" id="UP000236340">
    <property type="component" value="Unassembled WGS sequence"/>
</dbReference>
<keyword evidence="1" id="KW-1133">Transmembrane helix</keyword>
<feature type="transmembrane region" description="Helical" evidence="1">
    <location>
        <begin position="48"/>
        <end position="69"/>
    </location>
</feature>
<reference evidence="2 3" key="1">
    <citation type="journal article" date="2018" name="Genome Announc.">
        <title>Genome Sequence of Geothermobacter sp. HR-1 Iron Reducer from the Loihi Seamount.</title>
        <authorList>
            <person name="Smith H."/>
            <person name="Abuyen K."/>
            <person name="Tremblay J."/>
            <person name="Savalia P."/>
            <person name="Perez-Rodriguez I."/>
            <person name="Emerson D."/>
            <person name="Tully B."/>
            <person name="Amend J."/>
        </authorList>
    </citation>
    <scope>NUCLEOTIDE SEQUENCE [LARGE SCALE GENOMIC DNA]</scope>
    <source>
        <strain evidence="2 3">HR-1</strain>
    </source>
</reference>
<protein>
    <submittedName>
        <fullName evidence="2">RND transporter</fullName>
    </submittedName>
</protein>